<protein>
    <recommendedName>
        <fullName evidence="2">M23ase beta-sheet core domain-containing protein</fullName>
    </recommendedName>
</protein>
<accession>A0A1D8GPD4</accession>
<proteinExistence type="predicted"/>
<keyword evidence="1" id="KW-0812">Transmembrane</keyword>
<keyword evidence="1" id="KW-1133">Transmembrane helix</keyword>
<dbReference type="CDD" id="cd12797">
    <property type="entry name" value="M23_peptidase"/>
    <property type="match status" value="1"/>
</dbReference>
<keyword evidence="1" id="KW-0472">Membrane</keyword>
<dbReference type="InterPro" id="IPR050570">
    <property type="entry name" value="Cell_wall_metabolism_enzyme"/>
</dbReference>
<dbReference type="SUPFAM" id="SSF51261">
    <property type="entry name" value="Duplicated hybrid motif"/>
    <property type="match status" value="1"/>
</dbReference>
<name>A0A1D8GPD4_9FIRM</name>
<dbReference type="RefSeq" id="WP_069981071.1">
    <property type="nucleotide sequence ID" value="NZ_CP017269.1"/>
</dbReference>
<dbReference type="InterPro" id="IPR011055">
    <property type="entry name" value="Dup_hybrid_motif"/>
</dbReference>
<organism evidence="3 4">
    <name type="scientific">Geosporobacter ferrireducens</name>
    <dbReference type="NCBI Taxonomy" id="1424294"/>
    <lineage>
        <taxon>Bacteria</taxon>
        <taxon>Bacillati</taxon>
        <taxon>Bacillota</taxon>
        <taxon>Clostridia</taxon>
        <taxon>Peptostreptococcales</taxon>
        <taxon>Thermotaleaceae</taxon>
        <taxon>Geosporobacter</taxon>
    </lineage>
</organism>
<evidence type="ECO:0000256" key="1">
    <source>
        <dbReference type="SAM" id="Phobius"/>
    </source>
</evidence>
<dbReference type="AlphaFoldDB" id="A0A1D8GPD4"/>
<dbReference type="PANTHER" id="PTHR21666">
    <property type="entry name" value="PEPTIDASE-RELATED"/>
    <property type="match status" value="1"/>
</dbReference>
<sequence length="249" mass="28258">MNRFYGRINVNKPRLTSYPNYTHSYPGTQNRGKTLYKKLLSQVVICIILVLLAILLKTINLPITNKATEAIKTSLIESMDFRGSFNKAIRYAKEIPNFPEKAVAVFRNGEKPIQENISFVPPIQGKIMSSYGESYDAVLNIKTFQRGIDIEPNQRQNIIAIGHGEVIEIGESSTLGKYIQIQHSNNIISLYANCSEIAVQRGDKLEKGEKIGIINVGESEQEKYFHFELWIDGDVVDPTQYIQFDRITL</sequence>
<dbReference type="PANTHER" id="PTHR21666:SF270">
    <property type="entry name" value="MUREIN HYDROLASE ACTIVATOR ENVC"/>
    <property type="match status" value="1"/>
</dbReference>
<dbReference type="KEGG" id="gfe:Gferi_26320"/>
<dbReference type="OrthoDB" id="2083169at2"/>
<gene>
    <name evidence="3" type="ORF">Gferi_26320</name>
</gene>
<dbReference type="STRING" id="1424294.Gferi_26320"/>
<evidence type="ECO:0000313" key="4">
    <source>
        <dbReference type="Proteomes" id="UP000095743"/>
    </source>
</evidence>
<dbReference type="Proteomes" id="UP000095743">
    <property type="component" value="Chromosome"/>
</dbReference>
<keyword evidence="4" id="KW-1185">Reference proteome</keyword>
<dbReference type="InterPro" id="IPR016047">
    <property type="entry name" value="M23ase_b-sheet_dom"/>
</dbReference>
<dbReference type="Pfam" id="PF01551">
    <property type="entry name" value="Peptidase_M23"/>
    <property type="match status" value="1"/>
</dbReference>
<feature type="transmembrane region" description="Helical" evidence="1">
    <location>
        <begin position="39"/>
        <end position="56"/>
    </location>
</feature>
<feature type="domain" description="M23ase beta-sheet core" evidence="2">
    <location>
        <begin position="144"/>
        <end position="238"/>
    </location>
</feature>
<evidence type="ECO:0000313" key="3">
    <source>
        <dbReference type="EMBL" id="AOT72762.1"/>
    </source>
</evidence>
<dbReference type="Gene3D" id="2.70.70.10">
    <property type="entry name" value="Glucose Permease (Domain IIA)"/>
    <property type="match status" value="1"/>
</dbReference>
<dbReference type="GO" id="GO:0004222">
    <property type="term" value="F:metalloendopeptidase activity"/>
    <property type="evidence" value="ECO:0007669"/>
    <property type="project" value="TreeGrafter"/>
</dbReference>
<reference evidence="3 4" key="1">
    <citation type="submission" date="2016-09" db="EMBL/GenBank/DDBJ databases">
        <title>Genomic analysis reveals versatility of anaerobic energy metabolism of Geosporobacter ferrireducens IRF9 of phylum Firmicutes.</title>
        <authorList>
            <person name="Kim S.-J."/>
        </authorList>
    </citation>
    <scope>NUCLEOTIDE SEQUENCE [LARGE SCALE GENOMIC DNA]</scope>
    <source>
        <strain evidence="3 4">IRF9</strain>
    </source>
</reference>
<dbReference type="EMBL" id="CP017269">
    <property type="protein sequence ID" value="AOT72762.1"/>
    <property type="molecule type" value="Genomic_DNA"/>
</dbReference>
<evidence type="ECO:0000259" key="2">
    <source>
        <dbReference type="Pfam" id="PF01551"/>
    </source>
</evidence>